<dbReference type="PANTHER" id="PTHR30615">
    <property type="entry name" value="UNCHARACTERIZED PROTEIN YJBQ-RELATED"/>
    <property type="match status" value="1"/>
</dbReference>
<dbReference type="PANTHER" id="PTHR30615:SF8">
    <property type="entry name" value="UPF0047 PROTEIN C4A8.02C"/>
    <property type="match status" value="1"/>
</dbReference>
<name>K6Y5Z0_9ALTE</name>
<dbReference type="InterPro" id="IPR035917">
    <property type="entry name" value="YjbQ-like_sf"/>
</dbReference>
<dbReference type="AlphaFoldDB" id="K6Y5Z0"/>
<dbReference type="Gene3D" id="2.60.120.460">
    <property type="entry name" value="YjbQ-like"/>
    <property type="match status" value="1"/>
</dbReference>
<dbReference type="SUPFAM" id="SSF111038">
    <property type="entry name" value="YjbQ-like"/>
    <property type="match status" value="1"/>
</dbReference>
<evidence type="ECO:0000256" key="1">
    <source>
        <dbReference type="ARBA" id="ARBA00005534"/>
    </source>
</evidence>
<dbReference type="eggNOG" id="COG0432">
    <property type="taxonomic scope" value="Bacteria"/>
</dbReference>
<dbReference type="PROSITE" id="PS01314">
    <property type="entry name" value="UPF0047"/>
    <property type="match status" value="1"/>
</dbReference>
<dbReference type="Pfam" id="PF01894">
    <property type="entry name" value="YjbQ"/>
    <property type="match status" value="1"/>
</dbReference>
<evidence type="ECO:0008006" key="4">
    <source>
        <dbReference type="Google" id="ProtNLM"/>
    </source>
</evidence>
<evidence type="ECO:0000313" key="2">
    <source>
        <dbReference type="EMBL" id="GAC13652.1"/>
    </source>
</evidence>
<reference evidence="2 3" key="1">
    <citation type="journal article" date="2017" name="Antonie Van Leeuwenhoek">
        <title>Rhizobium rhizosphaerae sp. nov., a novel species isolated from rice rhizosphere.</title>
        <authorList>
            <person name="Zhao J.J."/>
            <person name="Zhang J."/>
            <person name="Zhang R.J."/>
            <person name="Zhang C.W."/>
            <person name="Yin H.Q."/>
            <person name="Zhang X.X."/>
        </authorList>
    </citation>
    <scope>NUCLEOTIDE SEQUENCE [LARGE SCALE GENOMIC DNA]</scope>
    <source>
        <strain evidence="2 3">E3</strain>
    </source>
</reference>
<dbReference type="InterPro" id="IPR001602">
    <property type="entry name" value="UPF0047_YjbQ-like"/>
</dbReference>
<evidence type="ECO:0000313" key="3">
    <source>
        <dbReference type="Proteomes" id="UP000006334"/>
    </source>
</evidence>
<sequence>MPAHIKASIFGSSVSIPLSSGKLALGTWQGIYLGEHRDHGTQRNIVATLQGLDKDV</sequence>
<protein>
    <recommendedName>
        <fullName evidence="4">Secondary thiamine-phosphate synthase enzyme</fullName>
    </recommendedName>
</protein>
<accession>K6Y5Z0</accession>
<proteinExistence type="inferred from homology"/>
<dbReference type="Proteomes" id="UP000006334">
    <property type="component" value="Unassembled WGS sequence"/>
</dbReference>
<organism evidence="2 3">
    <name type="scientific">Aliiglaciecola lipolytica E3</name>
    <dbReference type="NCBI Taxonomy" id="1127673"/>
    <lineage>
        <taxon>Bacteria</taxon>
        <taxon>Pseudomonadati</taxon>
        <taxon>Pseudomonadota</taxon>
        <taxon>Gammaproteobacteria</taxon>
        <taxon>Alteromonadales</taxon>
        <taxon>Alteromonadaceae</taxon>
        <taxon>Aliiglaciecola</taxon>
    </lineage>
</organism>
<gene>
    <name evidence="2" type="ORF">GLIP_1010</name>
</gene>
<dbReference type="STRING" id="1127673.GLIP_1010"/>
<comment type="similarity">
    <text evidence="1">Belongs to the UPF0047 family.</text>
</comment>
<keyword evidence="3" id="KW-1185">Reference proteome</keyword>
<comment type="caution">
    <text evidence="2">The sequence shown here is derived from an EMBL/GenBank/DDBJ whole genome shotgun (WGS) entry which is preliminary data.</text>
</comment>
<dbReference type="EMBL" id="BAEN01000022">
    <property type="protein sequence ID" value="GAC13652.1"/>
    <property type="molecule type" value="Genomic_DNA"/>
</dbReference>